<keyword evidence="1" id="KW-0812">Transmembrane</keyword>
<proteinExistence type="predicted"/>
<sequence length="34" mass="3837">MSIGRLRLLILFANLAVWLVLIYVAALAWTALNH</sequence>
<dbReference type="AlphaFoldDB" id="A0A0E4G0U5"/>
<dbReference type="EMBL" id="AP014685">
    <property type="protein sequence ID" value="BAR61274.1"/>
    <property type="molecule type" value="Genomic_DNA"/>
</dbReference>
<reference evidence="2 3" key="1">
    <citation type="submission" date="2014-11" db="EMBL/GenBank/DDBJ databases">
        <title>Symbiosis island explosion on the genome of extra-slow-growing strains of soybean bradyrhizobia with massive insertion sequences.</title>
        <authorList>
            <person name="Iida T."/>
            <person name="Minamisawa K."/>
        </authorList>
    </citation>
    <scope>NUCLEOTIDE SEQUENCE [LARGE SCALE GENOMIC DNA]</scope>
    <source>
        <strain evidence="2 3">NK6</strain>
    </source>
</reference>
<evidence type="ECO:0000313" key="2">
    <source>
        <dbReference type="EMBL" id="BAR61274.1"/>
    </source>
</evidence>
<name>A0A0E4G0U5_9BRAD</name>
<organism evidence="2 3">
    <name type="scientific">Bradyrhizobium diazoefficiens</name>
    <dbReference type="NCBI Taxonomy" id="1355477"/>
    <lineage>
        <taxon>Bacteria</taxon>
        <taxon>Pseudomonadati</taxon>
        <taxon>Pseudomonadota</taxon>
        <taxon>Alphaproteobacteria</taxon>
        <taxon>Hyphomicrobiales</taxon>
        <taxon>Nitrobacteraceae</taxon>
        <taxon>Bradyrhizobium</taxon>
    </lineage>
</organism>
<accession>A0A0E4G0U5</accession>
<evidence type="ECO:0000256" key="1">
    <source>
        <dbReference type="SAM" id="Phobius"/>
    </source>
</evidence>
<keyword evidence="1" id="KW-1133">Transmembrane helix</keyword>
<protein>
    <submittedName>
        <fullName evidence="2">Uncharacterized protein</fullName>
    </submittedName>
</protein>
<gene>
    <name evidence="2" type="ORF">NK6_8124</name>
</gene>
<dbReference type="Proteomes" id="UP000063308">
    <property type="component" value="Chromosome"/>
</dbReference>
<keyword evidence="1" id="KW-0472">Membrane</keyword>
<evidence type="ECO:0000313" key="3">
    <source>
        <dbReference type="Proteomes" id="UP000063308"/>
    </source>
</evidence>
<feature type="transmembrane region" description="Helical" evidence="1">
    <location>
        <begin position="9"/>
        <end position="32"/>
    </location>
</feature>